<evidence type="ECO:0000259" key="1">
    <source>
        <dbReference type="Pfam" id="PF24361"/>
    </source>
</evidence>
<keyword evidence="2" id="KW-1185">Reference proteome</keyword>
<proteinExistence type="predicted"/>
<dbReference type="WBParaSite" id="EN70_10563">
    <property type="protein sequence ID" value="EN70_10563"/>
    <property type="gene ID" value="EN70_10563"/>
</dbReference>
<feature type="domain" description="DUF7517" evidence="1">
    <location>
        <begin position="50"/>
        <end position="153"/>
    </location>
</feature>
<name>A0A1I7V6Z5_LOALO</name>
<evidence type="ECO:0000313" key="3">
    <source>
        <dbReference type="WBParaSite" id="EN70_10563"/>
    </source>
</evidence>
<reference evidence="3" key="2">
    <citation type="submission" date="2016-11" db="UniProtKB">
        <authorList>
            <consortium name="WormBaseParasite"/>
        </authorList>
    </citation>
    <scope>IDENTIFICATION</scope>
</reference>
<evidence type="ECO:0000313" key="2">
    <source>
        <dbReference type="Proteomes" id="UP000095285"/>
    </source>
</evidence>
<accession>A0A1I7V6Z5</accession>
<dbReference type="AlphaFoldDB" id="A0A1I7V6Z5"/>
<protein>
    <submittedName>
        <fullName evidence="3">Transposase</fullName>
    </submittedName>
</protein>
<sequence length="158" mass="17736">MGNFKDGNGFNVLFSIVDSHLVKYGRGYPDERTTLRGISPTQFSPHPSIKEIAQLPKGTQTDENWLEVLLDELGCRSSEKNAVQKLAEVIELLVNVRSPNPVLLSALPQIVGSFYGAPLNPEKDLDYRRTWREIVRDHCSAEILIVPLPNGEEVLIKR</sequence>
<dbReference type="InterPro" id="IPR055939">
    <property type="entry name" value="DUF7517"/>
</dbReference>
<organism evidence="2 3">
    <name type="scientific">Loa loa</name>
    <name type="common">Eye worm</name>
    <name type="synonym">Filaria loa</name>
    <dbReference type="NCBI Taxonomy" id="7209"/>
    <lineage>
        <taxon>Eukaryota</taxon>
        <taxon>Metazoa</taxon>
        <taxon>Ecdysozoa</taxon>
        <taxon>Nematoda</taxon>
        <taxon>Chromadorea</taxon>
        <taxon>Rhabditida</taxon>
        <taxon>Spirurina</taxon>
        <taxon>Spiruromorpha</taxon>
        <taxon>Filarioidea</taxon>
        <taxon>Onchocercidae</taxon>
        <taxon>Loa</taxon>
    </lineage>
</organism>
<reference evidence="2" key="1">
    <citation type="submission" date="2012-04" db="EMBL/GenBank/DDBJ databases">
        <title>The Genome Sequence of Loa loa.</title>
        <authorList>
            <consortium name="The Broad Institute Genome Sequencing Platform"/>
            <consortium name="Broad Institute Genome Sequencing Center for Infectious Disease"/>
            <person name="Nutman T.B."/>
            <person name="Fink D.L."/>
            <person name="Russ C."/>
            <person name="Young S."/>
            <person name="Zeng Q."/>
            <person name="Gargeya S."/>
            <person name="Alvarado L."/>
            <person name="Berlin A."/>
            <person name="Chapman S.B."/>
            <person name="Chen Z."/>
            <person name="Freedman E."/>
            <person name="Gellesch M."/>
            <person name="Goldberg J."/>
            <person name="Griggs A."/>
            <person name="Gujja S."/>
            <person name="Heilman E.R."/>
            <person name="Heiman D."/>
            <person name="Howarth C."/>
            <person name="Mehta T."/>
            <person name="Neiman D."/>
            <person name="Pearson M."/>
            <person name="Roberts A."/>
            <person name="Saif S."/>
            <person name="Shea T."/>
            <person name="Shenoy N."/>
            <person name="Sisk P."/>
            <person name="Stolte C."/>
            <person name="Sykes S."/>
            <person name="White J."/>
            <person name="Yandava C."/>
            <person name="Haas B."/>
            <person name="Henn M.R."/>
            <person name="Nusbaum C."/>
            <person name="Birren B."/>
        </authorList>
    </citation>
    <scope>NUCLEOTIDE SEQUENCE [LARGE SCALE GENOMIC DNA]</scope>
</reference>
<dbReference type="Pfam" id="PF24361">
    <property type="entry name" value="DUF7517"/>
    <property type="match status" value="1"/>
</dbReference>
<dbReference type="Proteomes" id="UP000095285">
    <property type="component" value="Unassembled WGS sequence"/>
</dbReference>